<dbReference type="Pfam" id="PF06985">
    <property type="entry name" value="HET"/>
    <property type="match status" value="1"/>
</dbReference>
<gene>
    <name evidence="2" type="ORF">K469DRAFT_652572</name>
</gene>
<evidence type="ECO:0000313" key="2">
    <source>
        <dbReference type="EMBL" id="KAF2192841.1"/>
    </source>
</evidence>
<dbReference type="InterPro" id="IPR010730">
    <property type="entry name" value="HET"/>
</dbReference>
<dbReference type="PANTHER" id="PTHR33112">
    <property type="entry name" value="DOMAIN PROTEIN, PUTATIVE-RELATED"/>
    <property type="match status" value="1"/>
</dbReference>
<sequence>MEYLWVDRICIVQDGPEKEAQLSNMAAIYANSYATIVAAQGADAAHGPKGIRGITEPRNIYQRIVGEDSSAFRPKVSLEFNSQPYSSGLCWTFQEQLFSRRKIVFQDQAVNWECHCVAWHEGQRCSAGEVYRPCDKKPSDVYGFNNAPWPDFYRYSRLVSLYNRREISYPEDAIDAFAGVISTLSLTFQGGFISGLPQMFFDCALLWQPYEPVLRRRAIKHPQEKVCLPSWSWVGWQGDIDCLSLRSGYDYMRKNPDKYDETDHSIWNKGSLCTTSTVIWHRIEESDGKQTIKIPGHLHREDSVHPDHNDLALPAGWTRHICKESGRPFFRHKCDPTQEFWYPIPLQDPKPAHVSPVYASFISCRTKRAFVRAGSAFSNPETSKCVCAELRDENENWIGILRLPSSEWNCDMVNVRHELIELSAGFVLDQKIESVSFDEWHHPDCPRTSGLYEFYNVMSILRENGVAYRKAVGRVTKMAWEDLPTEDIEVILG</sequence>
<evidence type="ECO:0000259" key="1">
    <source>
        <dbReference type="Pfam" id="PF06985"/>
    </source>
</evidence>
<evidence type="ECO:0000313" key="3">
    <source>
        <dbReference type="Proteomes" id="UP000800200"/>
    </source>
</evidence>
<feature type="domain" description="Heterokaryon incompatibility" evidence="1">
    <location>
        <begin position="2"/>
        <end position="95"/>
    </location>
</feature>
<reference evidence="2" key="1">
    <citation type="journal article" date="2020" name="Stud. Mycol.">
        <title>101 Dothideomycetes genomes: a test case for predicting lifestyles and emergence of pathogens.</title>
        <authorList>
            <person name="Haridas S."/>
            <person name="Albert R."/>
            <person name="Binder M."/>
            <person name="Bloem J."/>
            <person name="Labutti K."/>
            <person name="Salamov A."/>
            <person name="Andreopoulos B."/>
            <person name="Baker S."/>
            <person name="Barry K."/>
            <person name="Bills G."/>
            <person name="Bluhm B."/>
            <person name="Cannon C."/>
            <person name="Castanera R."/>
            <person name="Culley D."/>
            <person name="Daum C."/>
            <person name="Ezra D."/>
            <person name="Gonzalez J."/>
            <person name="Henrissat B."/>
            <person name="Kuo A."/>
            <person name="Liang C."/>
            <person name="Lipzen A."/>
            <person name="Lutzoni F."/>
            <person name="Magnuson J."/>
            <person name="Mondo S."/>
            <person name="Nolan M."/>
            <person name="Ohm R."/>
            <person name="Pangilinan J."/>
            <person name="Park H.-J."/>
            <person name="Ramirez L."/>
            <person name="Alfaro M."/>
            <person name="Sun H."/>
            <person name="Tritt A."/>
            <person name="Yoshinaga Y."/>
            <person name="Zwiers L.-H."/>
            <person name="Turgeon B."/>
            <person name="Goodwin S."/>
            <person name="Spatafora J."/>
            <person name="Crous P."/>
            <person name="Grigoriev I."/>
        </authorList>
    </citation>
    <scope>NUCLEOTIDE SEQUENCE</scope>
    <source>
        <strain evidence="2">CBS 207.26</strain>
    </source>
</reference>
<name>A0A6A6ENI9_9PEZI</name>
<dbReference type="OrthoDB" id="5428863at2759"/>
<accession>A0A6A6ENI9</accession>
<protein>
    <recommendedName>
        <fullName evidence="1">Heterokaryon incompatibility domain-containing protein</fullName>
    </recommendedName>
</protein>
<dbReference type="AlphaFoldDB" id="A0A6A6ENI9"/>
<organism evidence="2 3">
    <name type="scientific">Zopfia rhizophila CBS 207.26</name>
    <dbReference type="NCBI Taxonomy" id="1314779"/>
    <lineage>
        <taxon>Eukaryota</taxon>
        <taxon>Fungi</taxon>
        <taxon>Dikarya</taxon>
        <taxon>Ascomycota</taxon>
        <taxon>Pezizomycotina</taxon>
        <taxon>Dothideomycetes</taxon>
        <taxon>Dothideomycetes incertae sedis</taxon>
        <taxon>Zopfiaceae</taxon>
        <taxon>Zopfia</taxon>
    </lineage>
</organism>
<dbReference type="PANTHER" id="PTHR33112:SF1">
    <property type="entry name" value="HETEROKARYON INCOMPATIBILITY DOMAIN-CONTAINING PROTEIN"/>
    <property type="match status" value="1"/>
</dbReference>
<proteinExistence type="predicted"/>
<dbReference type="Proteomes" id="UP000800200">
    <property type="component" value="Unassembled WGS sequence"/>
</dbReference>
<keyword evidence="3" id="KW-1185">Reference proteome</keyword>
<dbReference type="EMBL" id="ML994614">
    <property type="protein sequence ID" value="KAF2192841.1"/>
    <property type="molecule type" value="Genomic_DNA"/>
</dbReference>